<dbReference type="Pfam" id="PF01370">
    <property type="entry name" value="Epimerase"/>
    <property type="match status" value="1"/>
</dbReference>
<reference evidence="2" key="1">
    <citation type="submission" date="2021-08" db="EMBL/GenBank/DDBJ databases">
        <title>Complete genome sequence of Pseudomonas phytophila.</title>
        <authorList>
            <person name="Weir B.S."/>
            <person name="Templeton M.D."/>
            <person name="Arshed S."/>
            <person name="Andersen M.T."/>
            <person name="Jayaraman J."/>
        </authorList>
    </citation>
    <scope>NUCLEOTIDE SEQUENCE</scope>
    <source>
        <strain evidence="2">ICMP 23753</strain>
    </source>
</reference>
<keyword evidence="3" id="KW-1185">Reference proteome</keyword>
<dbReference type="InterPro" id="IPR050177">
    <property type="entry name" value="Lipid_A_modif_metabolic_enz"/>
</dbReference>
<evidence type="ECO:0000259" key="1">
    <source>
        <dbReference type="Pfam" id="PF01370"/>
    </source>
</evidence>
<evidence type="ECO:0000313" key="2">
    <source>
        <dbReference type="EMBL" id="UXZ95013.1"/>
    </source>
</evidence>
<dbReference type="InterPro" id="IPR001509">
    <property type="entry name" value="Epimerase_deHydtase"/>
</dbReference>
<evidence type="ECO:0000313" key="3">
    <source>
        <dbReference type="Proteomes" id="UP001063228"/>
    </source>
</evidence>
<accession>A0ABY6FBG3</accession>
<dbReference type="RefSeq" id="WP_263268038.1">
    <property type="nucleotide sequence ID" value="NZ_CP081201.1"/>
</dbReference>
<gene>
    <name evidence="2" type="primary">tviC</name>
    <name evidence="2" type="ORF">K3169_22105</name>
</gene>
<proteinExistence type="predicted"/>
<dbReference type="PANTHER" id="PTHR43245">
    <property type="entry name" value="BIFUNCTIONAL POLYMYXIN RESISTANCE PROTEIN ARNA"/>
    <property type="match status" value="1"/>
</dbReference>
<dbReference type="PANTHER" id="PTHR43245:SF13">
    <property type="entry name" value="UDP-D-APIOSE_UDP-D-XYLOSE SYNTHASE 2"/>
    <property type="match status" value="1"/>
</dbReference>
<dbReference type="PRINTS" id="PR01713">
    <property type="entry name" value="NUCEPIMERASE"/>
</dbReference>
<dbReference type="Gene3D" id="3.90.25.10">
    <property type="entry name" value="UDP-galactose 4-epimerase, domain 1"/>
    <property type="match status" value="1"/>
</dbReference>
<name>A0ABY6FBG3_9PSED</name>
<dbReference type="CDD" id="cd05256">
    <property type="entry name" value="UDP_AE_SDR_e"/>
    <property type="match status" value="1"/>
</dbReference>
<organism evidence="2 3">
    <name type="scientific">Pseudomonas phytophila</name>
    <dbReference type="NCBI Taxonomy" id="2867264"/>
    <lineage>
        <taxon>Bacteria</taxon>
        <taxon>Pseudomonadati</taxon>
        <taxon>Pseudomonadota</taxon>
        <taxon>Gammaproteobacteria</taxon>
        <taxon>Pseudomonadales</taxon>
        <taxon>Pseudomonadaceae</taxon>
        <taxon>Pseudomonas</taxon>
    </lineage>
</organism>
<dbReference type="SUPFAM" id="SSF51735">
    <property type="entry name" value="NAD(P)-binding Rossmann-fold domains"/>
    <property type="match status" value="1"/>
</dbReference>
<sequence length="349" mass="38615">MSTYKDLLRDLPKQPRTWLITGVAGFIGSNLLETLLRLDQRVVGLDNFATGHRHNLEELRSLISPEQWDNFHFIEGDICSLEDCHRAMRWSDDQSVSHVLHQAALGSVPRSIADPIATNAANITGFLNMLVASRDAGVKSFTYAASSSTYGDHPGLPKVEDKIGRPLSPYAVTKYVNELYAENFARTYGFMTIGLRYFNVFGPRQDPNGAYAAVIPKWTSSLLQGEPVYINGDGNTSRDFCFISNTVQANLLAATTTAPEALNQIYNVAVGDRTSLNDLFELIRDGLSVSRDHLKDVQPVYRDFRAGDVLHSLADITKASTLLGYQPSHRLGEGISEALDWYVNNASRA</sequence>
<dbReference type="Proteomes" id="UP001063228">
    <property type="component" value="Chromosome"/>
</dbReference>
<dbReference type="EMBL" id="CP081201">
    <property type="protein sequence ID" value="UXZ95013.1"/>
    <property type="molecule type" value="Genomic_DNA"/>
</dbReference>
<dbReference type="InterPro" id="IPR036291">
    <property type="entry name" value="NAD(P)-bd_dom_sf"/>
</dbReference>
<protein>
    <submittedName>
        <fullName evidence="2">Vi polysaccharide biosynthesis UDP-N-acetylglucosaminuronic acid C-4 epimerase TviC</fullName>
    </submittedName>
</protein>
<dbReference type="Gene3D" id="3.40.50.720">
    <property type="entry name" value="NAD(P)-binding Rossmann-like Domain"/>
    <property type="match status" value="1"/>
</dbReference>
<feature type="domain" description="NAD-dependent epimerase/dehydratase" evidence="1">
    <location>
        <begin position="18"/>
        <end position="269"/>
    </location>
</feature>